<keyword evidence="5" id="KW-0449">Lipoprotein</keyword>
<reference evidence="5 6" key="1">
    <citation type="journal article" date="2007" name="Nat. Biotechnol.">
        <title>Genome sequence and identification of candidate vaccine antigens from the animal pathogen Dichelobacter nodosus.</title>
        <authorList>
            <person name="Myers G.S."/>
            <person name="Parker D."/>
            <person name="Al-Hasani K."/>
            <person name="Kennan R.M."/>
            <person name="Seemann T."/>
            <person name="Ren Q."/>
            <person name="Badger J.H."/>
            <person name="Selengut J.D."/>
            <person name="Deboy R.T."/>
            <person name="Tettelin H."/>
            <person name="Boyce J.D."/>
            <person name="McCarl V.P."/>
            <person name="Han X."/>
            <person name="Nelson W.C."/>
            <person name="Madupu R."/>
            <person name="Mohamoud Y."/>
            <person name="Holley T."/>
            <person name="Fedorova N."/>
            <person name="Khouri H."/>
            <person name="Bottomley S.P."/>
            <person name="Whittington R.J."/>
            <person name="Adler B."/>
            <person name="Songer J.G."/>
            <person name="Rood J.I."/>
            <person name="Paulsen I.T."/>
        </authorList>
    </citation>
    <scope>NUCLEOTIDE SEQUENCE [LARGE SCALE GENOMIC DNA]</scope>
    <source>
        <strain evidence="5 6">VCS1703A</strain>
    </source>
</reference>
<dbReference type="Proteomes" id="UP000000248">
    <property type="component" value="Chromosome"/>
</dbReference>
<evidence type="ECO:0000256" key="1">
    <source>
        <dbReference type="SAM" id="Coils"/>
    </source>
</evidence>
<dbReference type="AlphaFoldDB" id="A5EXB8"/>
<organism evidence="5 6">
    <name type="scientific">Dichelobacter nodosus (strain VCS1703A)</name>
    <dbReference type="NCBI Taxonomy" id="246195"/>
    <lineage>
        <taxon>Bacteria</taxon>
        <taxon>Pseudomonadati</taxon>
        <taxon>Pseudomonadota</taxon>
        <taxon>Gammaproteobacteria</taxon>
        <taxon>Cardiobacteriales</taxon>
        <taxon>Cardiobacteriaceae</taxon>
        <taxon>Dichelobacter</taxon>
    </lineage>
</organism>
<dbReference type="eggNOG" id="ENOG5032ZGU">
    <property type="taxonomic scope" value="Bacteria"/>
</dbReference>
<protein>
    <submittedName>
        <fullName evidence="5">Hypothetical lipoprotein</fullName>
    </submittedName>
</protein>
<dbReference type="SUPFAM" id="SSF56925">
    <property type="entry name" value="OMPA-like"/>
    <property type="match status" value="1"/>
</dbReference>
<proteinExistence type="predicted"/>
<evidence type="ECO:0000256" key="3">
    <source>
        <dbReference type="SAM" id="SignalP"/>
    </source>
</evidence>
<feature type="compositionally biased region" description="Basic and acidic residues" evidence="2">
    <location>
        <begin position="69"/>
        <end position="89"/>
    </location>
</feature>
<keyword evidence="1" id="KW-0175">Coiled coil</keyword>
<accession>A5EXB8</accession>
<evidence type="ECO:0000256" key="2">
    <source>
        <dbReference type="SAM" id="MobiDB-lite"/>
    </source>
</evidence>
<evidence type="ECO:0000259" key="4">
    <source>
        <dbReference type="Pfam" id="PF01298"/>
    </source>
</evidence>
<keyword evidence="6" id="KW-1185">Reference proteome</keyword>
<name>A5EXB8_DICNV</name>
<feature type="signal peptide" evidence="3">
    <location>
        <begin position="1"/>
        <end position="24"/>
    </location>
</feature>
<dbReference type="InterPro" id="IPR001677">
    <property type="entry name" value="TbpB_B_D"/>
</dbReference>
<feature type="coiled-coil region" evidence="1">
    <location>
        <begin position="139"/>
        <end position="215"/>
    </location>
</feature>
<evidence type="ECO:0000313" key="6">
    <source>
        <dbReference type="Proteomes" id="UP000000248"/>
    </source>
</evidence>
<dbReference type="HOGENOM" id="CLU_534030_0_0_6"/>
<evidence type="ECO:0000313" key="5">
    <source>
        <dbReference type="EMBL" id="ABQ13388.1"/>
    </source>
</evidence>
<gene>
    <name evidence="5" type="ordered locus">DNO_1241</name>
</gene>
<dbReference type="STRING" id="246195.DNO_1241"/>
<sequence>MFTGNKFTVSVLSALTLAILTACGGSSEEFTLDRDHKWSHEPDRAKKEKRKHAELPAVNIPAPTSFLEGAKKMKQTDDDNKEDKAVSKRQEGNVVTVVDHDYGYKTVKFNQSGMVDHLCMRVSESGVCKIDDNKVANGIKNKEKEKKAAEGELAKIQKSIDDYMKTWDENHKNAEFGEREKELERIKELNKISDIEDRIEILEEELNELNEANKNMVFFLKSDGTQRLPNTSERILTKENYKNSYSKEKDIEDAGIVPVAGFYDKNGDLRVQKGMVGREFDGIIVLENEVNQKKEVVKRSYLRDPVAAGWSYNTFGVFQDSTKSIERGYQSIGVKTRTSAQKRKEADESFEVDKGYENLPYYGRATYTGIGHAYHNDEQVTMNVKVDADFHDRHLNFETSNATAHTFEKEGHLTRVRPDLDLKGAADWAADVADFKGKVHNVGGNLEGQLEGSFYGPKAPEVGGVYGLHGKDKEGKPVNYVGGFGAKRP</sequence>
<dbReference type="Pfam" id="PF01298">
    <property type="entry name" value="TbpB_B_D"/>
    <property type="match status" value="1"/>
</dbReference>
<keyword evidence="3" id="KW-0732">Signal</keyword>
<dbReference type="EMBL" id="CP000513">
    <property type="protein sequence ID" value="ABQ13388.1"/>
    <property type="molecule type" value="Genomic_DNA"/>
</dbReference>
<feature type="region of interest" description="Disordered" evidence="2">
    <location>
        <begin position="64"/>
        <end position="89"/>
    </location>
</feature>
<dbReference type="KEGG" id="dno:DNO_1241"/>
<dbReference type="PROSITE" id="PS51257">
    <property type="entry name" value="PROKAR_LIPOPROTEIN"/>
    <property type="match status" value="1"/>
</dbReference>
<feature type="domain" description="Transferrin-binding protein B C-lobe/N-lobe beta-barrel" evidence="4">
    <location>
        <begin position="360"/>
        <end position="488"/>
    </location>
</feature>
<dbReference type="Gene3D" id="2.40.160.90">
    <property type="match status" value="1"/>
</dbReference>
<dbReference type="OrthoDB" id="5673741at2"/>
<feature type="chain" id="PRO_5002681334" evidence="3">
    <location>
        <begin position="25"/>
        <end position="489"/>
    </location>
</feature>
<dbReference type="RefSeq" id="WP_012031536.1">
    <property type="nucleotide sequence ID" value="NC_009446.1"/>
</dbReference>
<dbReference type="InterPro" id="IPR011250">
    <property type="entry name" value="OMP/PagP_B-barrel"/>
</dbReference>